<dbReference type="EMBL" id="CP001056">
    <property type="protein sequence ID" value="ACD23273.1"/>
    <property type="molecule type" value="Genomic_DNA"/>
</dbReference>
<dbReference type="KEGG" id="cbk:CLL_A0931"/>
<gene>
    <name evidence="1" type="ordered locus">CLL_A0931</name>
</gene>
<dbReference type="HOGENOM" id="CLU_1188273_0_0_9"/>
<dbReference type="AlphaFoldDB" id="B2TME4"/>
<reference evidence="1" key="2">
    <citation type="submission" date="2009-08" db="EMBL/GenBank/DDBJ databases">
        <authorList>
            <person name="Shrivastava S."/>
            <person name="Brinkac L.M."/>
            <person name="Dodson R.J."/>
            <person name="Harkins D.M."/>
            <person name="Durkin A.S."/>
            <person name="Sutton G."/>
        </authorList>
    </citation>
    <scope>NUCLEOTIDE SEQUENCE</scope>
    <source>
        <strain evidence="1">Eklund 17B</strain>
    </source>
</reference>
<evidence type="ECO:0008006" key="2">
    <source>
        <dbReference type="Google" id="ProtNLM"/>
    </source>
</evidence>
<accession>B2TME4</accession>
<organism evidence="1">
    <name type="scientific">Clostridium botulinum (strain Eklund 17B / Type B)</name>
    <dbReference type="NCBI Taxonomy" id="935198"/>
    <lineage>
        <taxon>Bacteria</taxon>
        <taxon>Bacillati</taxon>
        <taxon>Bacillota</taxon>
        <taxon>Clostridia</taxon>
        <taxon>Eubacteriales</taxon>
        <taxon>Clostridiaceae</taxon>
        <taxon>Clostridium</taxon>
    </lineage>
</organism>
<protein>
    <recommendedName>
        <fullName evidence="2">DUF4393 domain-containing protein</fullName>
    </recommendedName>
</protein>
<reference evidence="1" key="1">
    <citation type="submission" date="2009-06" db="EMBL/GenBank/DDBJ databases">
        <authorList>
            <consortium name="US DOE Joint Genome Institute (JGI-PGF)"/>
            <person name="Lucas S."/>
            <person name="Copeland A."/>
            <person name="Lapidus A."/>
            <person name="Glavina del Rio T."/>
            <person name="Dalin E."/>
            <person name="Tice H."/>
            <person name="Bruce D."/>
            <person name="Goodwin L."/>
            <person name="Pitluck S."/>
            <person name="Kyrpides N."/>
            <person name="Mavromatis K."/>
            <person name="Ivanova N."/>
            <person name="Saunders E."/>
            <person name="Brettin T."/>
            <person name="Detter J.C."/>
            <person name="Han C."/>
            <person name="Larimer F."/>
            <person name="Land M."/>
            <person name="Hauser L."/>
            <person name="Markowitz V."/>
            <person name="Cheng J.-F."/>
            <person name="Hugenholtz P."/>
            <person name="Woyke T."/>
            <person name="Wu D."/>
            <person name="Gronow S."/>
            <person name="Klenk H.-P."/>
            <person name="Eisen J.A."/>
        </authorList>
    </citation>
    <scope>NUCLEOTIDE SEQUENCE</scope>
    <source>
        <strain evidence="1">Eklund 17B</strain>
    </source>
</reference>
<sequence length="233" mass="26817">MNDELIPSFKKSLFDESIDIGSDLMELPIDLITENEVIKDIPVVGTIVKLGKAAITIRERHLIKKLVAFIESVNNDDVESDVLEKHKQMLEANPKQLNKELEGVLILVDRQLEIEKTKILAELYKSYISKKMAWSDFIYLSEILEKFFLRDVNQLELICENKYVEEDNIVSKLSMFRLESIGLVEYFSRRTSSTAILSGQRKQNQVKLTGYGKLLYECSLRKLINNGTIGVWI</sequence>
<evidence type="ECO:0000313" key="1">
    <source>
        <dbReference type="EMBL" id="ACD23273.1"/>
    </source>
</evidence>
<name>B2TME4_CLOBB</name>
<proteinExistence type="predicted"/>